<evidence type="ECO:0000313" key="3">
    <source>
        <dbReference type="EMBL" id="ORX66434.1"/>
    </source>
</evidence>
<dbReference type="PANTHER" id="PTHR22775">
    <property type="entry name" value="SORTING NEXIN"/>
    <property type="match status" value="1"/>
</dbReference>
<dbReference type="RefSeq" id="XP_040740422.1">
    <property type="nucleotide sequence ID" value="XM_040889849.1"/>
</dbReference>
<feature type="region of interest" description="Disordered" evidence="1">
    <location>
        <begin position="176"/>
        <end position="221"/>
    </location>
</feature>
<proteinExistence type="predicted"/>
<evidence type="ECO:0000256" key="1">
    <source>
        <dbReference type="SAM" id="MobiDB-lite"/>
    </source>
</evidence>
<dbReference type="Pfam" id="PF08628">
    <property type="entry name" value="Nexin_C"/>
    <property type="match status" value="1"/>
</dbReference>
<dbReference type="InterPro" id="IPR013937">
    <property type="entry name" value="Sorting_nexin_C"/>
</dbReference>
<protein>
    <recommendedName>
        <fullName evidence="2">PX domain-containing protein</fullName>
    </recommendedName>
</protein>
<dbReference type="PANTHER" id="PTHR22775:SF3">
    <property type="entry name" value="SORTING NEXIN-13"/>
    <property type="match status" value="1"/>
</dbReference>
<feature type="compositionally biased region" description="Gly residues" evidence="1">
    <location>
        <begin position="63"/>
        <end position="72"/>
    </location>
</feature>
<dbReference type="AlphaFoldDB" id="A0A1Y1W008"/>
<evidence type="ECO:0000313" key="4">
    <source>
        <dbReference type="Proteomes" id="UP000193922"/>
    </source>
</evidence>
<dbReference type="SUPFAM" id="SSF64268">
    <property type="entry name" value="PX domain"/>
    <property type="match status" value="1"/>
</dbReference>
<dbReference type="GeneID" id="63806497"/>
<feature type="domain" description="PX" evidence="2">
    <location>
        <begin position="820"/>
        <end position="938"/>
    </location>
</feature>
<accession>A0A1Y1W008</accession>
<feature type="region of interest" description="Disordered" evidence="1">
    <location>
        <begin position="711"/>
        <end position="733"/>
    </location>
</feature>
<dbReference type="InterPro" id="IPR001683">
    <property type="entry name" value="PX_dom"/>
</dbReference>
<name>A0A1Y1W008_9FUNG</name>
<evidence type="ECO:0000259" key="2">
    <source>
        <dbReference type="PROSITE" id="PS50195"/>
    </source>
</evidence>
<feature type="compositionally biased region" description="Gly residues" evidence="1">
    <location>
        <begin position="185"/>
        <end position="198"/>
    </location>
</feature>
<dbReference type="Gene3D" id="3.30.1520.10">
    <property type="entry name" value="Phox-like domain"/>
    <property type="match status" value="1"/>
</dbReference>
<dbReference type="InterPro" id="IPR016137">
    <property type="entry name" value="RGS"/>
</dbReference>
<reference evidence="3 4" key="1">
    <citation type="submission" date="2016-07" db="EMBL/GenBank/DDBJ databases">
        <title>Pervasive Adenine N6-methylation of Active Genes in Fungi.</title>
        <authorList>
            <consortium name="DOE Joint Genome Institute"/>
            <person name="Mondo S.J."/>
            <person name="Dannebaum R.O."/>
            <person name="Kuo R.C."/>
            <person name="Labutti K."/>
            <person name="Haridas S."/>
            <person name="Kuo A."/>
            <person name="Salamov A."/>
            <person name="Ahrendt S.R."/>
            <person name="Lipzen A."/>
            <person name="Sullivan W."/>
            <person name="Andreopoulos W.B."/>
            <person name="Clum A."/>
            <person name="Lindquist E."/>
            <person name="Daum C."/>
            <person name="Ramamoorthy G.K."/>
            <person name="Gryganskyi A."/>
            <person name="Culley D."/>
            <person name="Magnuson J.K."/>
            <person name="James T.Y."/>
            <person name="O'Malley M.A."/>
            <person name="Stajich J.E."/>
            <person name="Spatafora J.W."/>
            <person name="Visel A."/>
            <person name="Grigoriev I.V."/>
        </authorList>
    </citation>
    <scope>NUCLEOTIDE SEQUENCE [LARGE SCALE GENOMIC DNA]</scope>
    <source>
        <strain evidence="3 4">ATCC 12442</strain>
    </source>
</reference>
<feature type="region of interest" description="Disordered" evidence="1">
    <location>
        <begin position="642"/>
        <end position="676"/>
    </location>
</feature>
<dbReference type="SUPFAM" id="SSF48097">
    <property type="entry name" value="Regulator of G-protein signaling, RGS"/>
    <property type="match status" value="1"/>
</dbReference>
<feature type="region of interest" description="Disordered" evidence="1">
    <location>
        <begin position="60"/>
        <end position="79"/>
    </location>
</feature>
<dbReference type="Proteomes" id="UP000193922">
    <property type="component" value="Unassembled WGS sequence"/>
</dbReference>
<feature type="compositionally biased region" description="Acidic residues" evidence="1">
    <location>
        <begin position="713"/>
        <end position="728"/>
    </location>
</feature>
<organism evidence="3 4">
    <name type="scientific">Linderina pennispora</name>
    <dbReference type="NCBI Taxonomy" id="61395"/>
    <lineage>
        <taxon>Eukaryota</taxon>
        <taxon>Fungi</taxon>
        <taxon>Fungi incertae sedis</taxon>
        <taxon>Zoopagomycota</taxon>
        <taxon>Kickxellomycotina</taxon>
        <taxon>Kickxellomycetes</taxon>
        <taxon>Kickxellales</taxon>
        <taxon>Kickxellaceae</taxon>
        <taxon>Linderina</taxon>
    </lineage>
</organism>
<dbReference type="InterPro" id="IPR036871">
    <property type="entry name" value="PX_dom_sf"/>
</dbReference>
<dbReference type="STRING" id="61395.A0A1Y1W008"/>
<dbReference type="GO" id="GO:0035091">
    <property type="term" value="F:phosphatidylinositol binding"/>
    <property type="evidence" value="ECO:0007669"/>
    <property type="project" value="InterPro"/>
</dbReference>
<dbReference type="Gene3D" id="1.10.167.10">
    <property type="entry name" value="Regulator of G-protein Signalling 4, domain 2"/>
    <property type="match status" value="1"/>
</dbReference>
<keyword evidence="4" id="KW-1185">Reference proteome</keyword>
<dbReference type="SMART" id="SM00312">
    <property type="entry name" value="PX"/>
    <property type="match status" value="1"/>
</dbReference>
<gene>
    <name evidence="3" type="ORF">DL89DRAFT_286173</name>
</gene>
<comment type="caution">
    <text evidence="3">The sequence shown here is derived from an EMBL/GenBank/DDBJ whole genome shotgun (WGS) entry which is preliminary data.</text>
</comment>
<dbReference type="InterPro" id="IPR036305">
    <property type="entry name" value="RGS_sf"/>
</dbReference>
<sequence length="1150" mass="126067">MLAIGNTCKNICPACPAGWDGICWVRLNHKNARGSAGGICPSNVHGGGCSAGGSRVRDIRASGGSGSGGDSAGGEHHDIIPVPAATQTGKARPITAAGAAHTATGVLENTQCAVTLQNAIQRDVGRAPCAACWLAADRDSTGADSRPGGAGFCAWVVPRDLGRPVVPALRADADSAVQRGHRGKGAGAGCGGVPGRPGGADSDPASEGPTAEDKQMACGGRGQAAGDGTYAACSGSSGAAGVAGRPGVVSAAPGAGARIAVMSLAEPDTLNQLLDGQLARLIREQHMVSELREALEMQADEHVATYQEFMETIEACGDANELVRIHEDVVAQIRKKRILIMGLGKDDIVHGERVRDILVYVNRLYVAKKKAERRLELLRKDAPPAFGTPNTRMSTYYAHRDEPETLGLPQFTLREILTNVSSLSAFAEHLDPSSRALLEFWLNIEGVKSQPTSAVMGVLWKTYFTRRADELAALGPETAAAVSDVQKYLKPWRAPGEMALGEVPEQECREAFRMISEVQGQVFSYLKQKELPSFLHGPLYKRFLRSYVVTPRQEQVDGALFAERPEMPEIPEIPEIPERRRSVAESVGSTGRSETSSRRMSERWSFAPSKPRPAPMAVETAAAVVVHRNESASSIMHMEPAIDLPNDLSGSVPEEPSPADHLEEPSEYLQPVRRRVDRSEVRRLSASLRSISLHDAGKVDSALAEPLEPLLSDSEEEEEEEATSETDSDPSSLVLARALTNPAPGDLFLDLRLTQLTEALARKAHQMAIVKALMKQAMTRHKPHEQRILQASYRDLRRELLAGVEQQKLYEMCLREHTLSERTLLHIPRAMATDDAEPHTVYLIELQQTQDSHALAGWVVARRYREFHALHRELKLQEPQEMRRHELPARAPLPWLQKKDVEQRRLLLERYLSGLLRVPRLCQTHALKLFLSALPPPDNEQPLGWMARIHATVNQDLEGITGAESMLDMIVKELAGQVTMQSARPEEPTLFTDPLSDVFVELFGLASRRNWLRKQAISILLRHILGGTVERRVRDATQSLLKDQLLSGLLENLRATLWPDNGSGGFLHFQGFKQRTELQKKECRESARTQMLWYVPRLLGAMVGRKNAVTGATRLVDAVQLPKANLSLALMLFDAVVVAVFPEIRYQMEQ</sequence>
<feature type="region of interest" description="Disordered" evidence="1">
    <location>
        <begin position="579"/>
        <end position="615"/>
    </location>
</feature>
<dbReference type="Pfam" id="PF00787">
    <property type="entry name" value="PX"/>
    <property type="match status" value="1"/>
</dbReference>
<dbReference type="InterPro" id="IPR044926">
    <property type="entry name" value="RGS_subdomain_2"/>
</dbReference>
<dbReference type="EMBL" id="MCFD01000015">
    <property type="protein sequence ID" value="ORX66434.1"/>
    <property type="molecule type" value="Genomic_DNA"/>
</dbReference>
<dbReference type="Pfam" id="PF00615">
    <property type="entry name" value="RGS"/>
    <property type="match status" value="1"/>
</dbReference>
<dbReference type="OrthoDB" id="120967at2759"/>
<dbReference type="PROSITE" id="PS50195">
    <property type="entry name" value="PX"/>
    <property type="match status" value="1"/>
</dbReference>